<reference evidence="2" key="1">
    <citation type="submission" date="2022-11" db="UniProtKB">
        <authorList>
            <consortium name="WormBaseParasite"/>
        </authorList>
    </citation>
    <scope>IDENTIFICATION</scope>
</reference>
<name>A0A914PDB9_9BILA</name>
<organism evidence="1 2">
    <name type="scientific">Panagrolaimus davidi</name>
    <dbReference type="NCBI Taxonomy" id="227884"/>
    <lineage>
        <taxon>Eukaryota</taxon>
        <taxon>Metazoa</taxon>
        <taxon>Ecdysozoa</taxon>
        <taxon>Nematoda</taxon>
        <taxon>Chromadorea</taxon>
        <taxon>Rhabditida</taxon>
        <taxon>Tylenchina</taxon>
        <taxon>Panagrolaimomorpha</taxon>
        <taxon>Panagrolaimoidea</taxon>
        <taxon>Panagrolaimidae</taxon>
        <taxon>Panagrolaimus</taxon>
    </lineage>
</organism>
<protein>
    <submittedName>
        <fullName evidence="2">Uncharacterized protein</fullName>
    </submittedName>
</protein>
<proteinExistence type="predicted"/>
<dbReference type="Proteomes" id="UP000887578">
    <property type="component" value="Unplaced"/>
</dbReference>
<accession>A0A914PDB9</accession>
<evidence type="ECO:0000313" key="1">
    <source>
        <dbReference type="Proteomes" id="UP000887578"/>
    </source>
</evidence>
<keyword evidence="1" id="KW-1185">Reference proteome</keyword>
<dbReference type="AlphaFoldDB" id="A0A914PDB9"/>
<evidence type="ECO:0000313" key="2">
    <source>
        <dbReference type="WBParaSite" id="PDA_v2.g13431.t1"/>
    </source>
</evidence>
<dbReference type="WBParaSite" id="PDA_v2.g13431.t1">
    <property type="protein sequence ID" value="PDA_v2.g13431.t1"/>
    <property type="gene ID" value="PDA_v2.g13431"/>
</dbReference>
<sequence length="117" mass="14038">MDIGTMFDFIMENKHINIELFYQRQVSNPCKELIQECYNRLQNENGCDSIIKYDGIMDYENWDELSSTAVTNASYVIVDSFVDENDEELMFPWNEKNEEWELPWDKELMKETLDDNE</sequence>